<protein>
    <submittedName>
        <fullName evidence="2">Uncharacterized protein</fullName>
    </submittedName>
</protein>
<keyword evidence="3" id="KW-1185">Reference proteome</keyword>
<dbReference type="Proteomes" id="UP001176521">
    <property type="component" value="Unassembled WGS sequence"/>
</dbReference>
<feature type="compositionally biased region" description="Low complexity" evidence="1">
    <location>
        <begin position="72"/>
        <end position="93"/>
    </location>
</feature>
<dbReference type="AlphaFoldDB" id="A0AAN6JMJ2"/>
<organism evidence="2 3">
    <name type="scientific">Tilletia horrida</name>
    <dbReference type="NCBI Taxonomy" id="155126"/>
    <lineage>
        <taxon>Eukaryota</taxon>
        <taxon>Fungi</taxon>
        <taxon>Dikarya</taxon>
        <taxon>Basidiomycota</taxon>
        <taxon>Ustilaginomycotina</taxon>
        <taxon>Exobasidiomycetes</taxon>
        <taxon>Tilletiales</taxon>
        <taxon>Tilletiaceae</taxon>
        <taxon>Tilletia</taxon>
    </lineage>
</organism>
<evidence type="ECO:0000256" key="1">
    <source>
        <dbReference type="SAM" id="MobiDB-lite"/>
    </source>
</evidence>
<proteinExistence type="predicted"/>
<evidence type="ECO:0000313" key="3">
    <source>
        <dbReference type="Proteomes" id="UP001176521"/>
    </source>
</evidence>
<feature type="compositionally biased region" description="Low complexity" evidence="1">
    <location>
        <begin position="162"/>
        <end position="176"/>
    </location>
</feature>
<feature type="region of interest" description="Disordered" evidence="1">
    <location>
        <begin position="244"/>
        <end position="311"/>
    </location>
</feature>
<feature type="compositionally biased region" description="Low complexity" evidence="1">
    <location>
        <begin position="244"/>
        <end position="263"/>
    </location>
</feature>
<feature type="compositionally biased region" description="Low complexity" evidence="1">
    <location>
        <begin position="275"/>
        <end position="301"/>
    </location>
</feature>
<sequence>MSDPGSRSATPTTPHRPALAPSAAGLGFAGRTSDMDQGVFNLLERLSNNMEMMADRFDDFGTRLEHLERRTSSSTPPTIPRAAAAPVAPPSVTFQLPPRTTPGDALDAPPVTSLPPPPATVNTSRSTRGRGPPPHMRHNSIATMTPPAPAQWTPEGTIWGQPAATTSPPVTTSRASHGPSPSSGTDNAPPPALLSSRPTPRDVFRALPTADKEIFRRALELMGQSTRDYLNKVNRHWVPADAVQQAQDSASSTPLPSLASATADSASVTEDDDPAATTTPGTTPSATGPSTSSHAHASATSFPAGPKPLPT</sequence>
<dbReference type="EMBL" id="JAPDMQ010000925">
    <property type="protein sequence ID" value="KAK0519705.1"/>
    <property type="molecule type" value="Genomic_DNA"/>
</dbReference>
<name>A0AAN6JMJ2_9BASI</name>
<comment type="caution">
    <text evidence="2">The sequence shown here is derived from an EMBL/GenBank/DDBJ whole genome shotgun (WGS) entry which is preliminary data.</text>
</comment>
<feature type="region of interest" description="Disordered" evidence="1">
    <location>
        <begin position="68"/>
        <end position="202"/>
    </location>
</feature>
<accession>A0AAN6JMJ2</accession>
<evidence type="ECO:0000313" key="2">
    <source>
        <dbReference type="EMBL" id="KAK0519705.1"/>
    </source>
</evidence>
<reference evidence="2" key="1">
    <citation type="journal article" date="2023" name="PhytoFront">
        <title>Draft Genome Resources of Seven Strains of Tilletia horrida, Causal Agent of Kernel Smut of Rice.</title>
        <authorList>
            <person name="Khanal S."/>
            <person name="Antony Babu S."/>
            <person name="Zhou X.G."/>
        </authorList>
    </citation>
    <scope>NUCLEOTIDE SEQUENCE</scope>
    <source>
        <strain evidence="2">TX3</strain>
    </source>
</reference>
<gene>
    <name evidence="2" type="ORF">OC842_007352</name>
</gene>
<feature type="compositionally biased region" description="Polar residues" evidence="1">
    <location>
        <begin position="1"/>
        <end position="13"/>
    </location>
</feature>
<feature type="region of interest" description="Disordered" evidence="1">
    <location>
        <begin position="1"/>
        <end position="33"/>
    </location>
</feature>